<evidence type="ECO:0000256" key="2">
    <source>
        <dbReference type="ARBA" id="ARBA00023235"/>
    </source>
</evidence>
<reference evidence="5 6" key="1">
    <citation type="journal article" date="2016" name="Nat. Commun.">
        <title>Thousands of microbial genomes shed light on interconnected biogeochemical processes in an aquifer system.</title>
        <authorList>
            <person name="Anantharaman K."/>
            <person name="Brown C.T."/>
            <person name="Hug L.A."/>
            <person name="Sharon I."/>
            <person name="Castelle C.J."/>
            <person name="Probst A.J."/>
            <person name="Thomas B.C."/>
            <person name="Singh A."/>
            <person name="Wilkins M.J."/>
            <person name="Karaoz U."/>
            <person name="Brodie E.L."/>
            <person name="Williams K.H."/>
            <person name="Hubbard S.S."/>
            <person name="Banfield J.F."/>
        </authorList>
    </citation>
    <scope>NUCLEOTIDE SEQUENCE [LARGE SCALE GENOMIC DNA]</scope>
</reference>
<keyword evidence="2 3" id="KW-0413">Isomerase</keyword>
<dbReference type="EC" id="5.2.1.8" evidence="3"/>
<dbReference type="PRINTS" id="PR00153">
    <property type="entry name" value="CSAPPISMRASE"/>
</dbReference>
<feature type="domain" description="PPIase cyclophilin-type" evidence="4">
    <location>
        <begin position="15"/>
        <end position="161"/>
    </location>
</feature>
<dbReference type="InterPro" id="IPR044666">
    <property type="entry name" value="Cyclophilin_A-like"/>
</dbReference>
<comment type="caution">
    <text evidence="5">The sequence shown here is derived from an EMBL/GenBank/DDBJ whole genome shotgun (WGS) entry which is preliminary data.</text>
</comment>
<evidence type="ECO:0000313" key="5">
    <source>
        <dbReference type="EMBL" id="OGH92912.1"/>
    </source>
</evidence>
<dbReference type="Gene3D" id="2.40.100.10">
    <property type="entry name" value="Cyclophilin-like"/>
    <property type="match status" value="1"/>
</dbReference>
<sequence length="164" mass="17661">MIIDKNKTYTAKMKTTAGEMEISLNAAATPNTVNNFVFLAKKNFYDNVIFHRIIKGFMIQGGDPEGTGRGGPGYTIKDESFEGDYTRGTLAMARTAAPNSAGSQFFIMHADVPLQKDYVIFGKVTKGLDVVDKIATAPTTMGADGAMSSPVSPVKILSLEIIEK</sequence>
<dbReference type="InterPro" id="IPR029000">
    <property type="entry name" value="Cyclophilin-like_dom_sf"/>
</dbReference>
<dbReference type="PANTHER" id="PTHR45625:SF4">
    <property type="entry name" value="PEPTIDYLPROLYL ISOMERASE DOMAIN AND WD REPEAT-CONTAINING PROTEIN 1"/>
    <property type="match status" value="1"/>
</dbReference>
<evidence type="ECO:0000256" key="1">
    <source>
        <dbReference type="ARBA" id="ARBA00023110"/>
    </source>
</evidence>
<evidence type="ECO:0000259" key="4">
    <source>
        <dbReference type="PROSITE" id="PS50072"/>
    </source>
</evidence>
<dbReference type="GO" id="GO:0003755">
    <property type="term" value="F:peptidyl-prolyl cis-trans isomerase activity"/>
    <property type="evidence" value="ECO:0007669"/>
    <property type="project" value="UniProtKB-UniRule"/>
</dbReference>
<accession>A0A1F6P9S0</accession>
<dbReference type="PANTHER" id="PTHR45625">
    <property type="entry name" value="PEPTIDYL-PROLYL CIS-TRANS ISOMERASE-RELATED"/>
    <property type="match status" value="1"/>
</dbReference>
<dbReference type="CDD" id="cd00317">
    <property type="entry name" value="cyclophilin"/>
    <property type="match status" value="1"/>
</dbReference>
<dbReference type="Proteomes" id="UP000176634">
    <property type="component" value="Unassembled WGS sequence"/>
</dbReference>
<dbReference type="AlphaFoldDB" id="A0A1F6P9S0"/>
<dbReference type="Pfam" id="PF00160">
    <property type="entry name" value="Pro_isomerase"/>
    <property type="match status" value="1"/>
</dbReference>
<proteinExistence type="inferred from homology"/>
<name>A0A1F6P9S0_9BACT</name>
<dbReference type="EMBL" id="MFRA01000005">
    <property type="protein sequence ID" value="OGH92912.1"/>
    <property type="molecule type" value="Genomic_DNA"/>
</dbReference>
<keyword evidence="1 3" id="KW-0697">Rotamase</keyword>
<dbReference type="STRING" id="1798705.A2563_02655"/>
<dbReference type="InterPro" id="IPR020892">
    <property type="entry name" value="Cyclophilin-type_PPIase_CS"/>
</dbReference>
<evidence type="ECO:0000256" key="3">
    <source>
        <dbReference type="RuleBase" id="RU363019"/>
    </source>
</evidence>
<gene>
    <name evidence="5" type="ORF">A2563_02655</name>
</gene>
<evidence type="ECO:0000313" key="6">
    <source>
        <dbReference type="Proteomes" id="UP000176634"/>
    </source>
</evidence>
<dbReference type="InterPro" id="IPR002130">
    <property type="entry name" value="Cyclophilin-type_PPIase_dom"/>
</dbReference>
<comment type="similarity">
    <text evidence="3">Belongs to the cyclophilin-type PPIase family.</text>
</comment>
<comment type="catalytic activity">
    <reaction evidence="3">
        <text>[protein]-peptidylproline (omega=180) = [protein]-peptidylproline (omega=0)</text>
        <dbReference type="Rhea" id="RHEA:16237"/>
        <dbReference type="Rhea" id="RHEA-COMP:10747"/>
        <dbReference type="Rhea" id="RHEA-COMP:10748"/>
        <dbReference type="ChEBI" id="CHEBI:83833"/>
        <dbReference type="ChEBI" id="CHEBI:83834"/>
        <dbReference type="EC" id="5.2.1.8"/>
    </reaction>
</comment>
<dbReference type="SUPFAM" id="SSF50891">
    <property type="entry name" value="Cyclophilin-like"/>
    <property type="match status" value="1"/>
</dbReference>
<comment type="function">
    <text evidence="3">PPIases accelerate the folding of proteins. It catalyzes the cis-trans isomerization of proline imidic peptide bonds in oligopeptides.</text>
</comment>
<organism evidence="5 6">
    <name type="scientific">Candidatus Magasanikbacteria bacterium RIFOXYD1_FULL_40_23</name>
    <dbReference type="NCBI Taxonomy" id="1798705"/>
    <lineage>
        <taxon>Bacteria</taxon>
        <taxon>Candidatus Magasanikiibacteriota</taxon>
    </lineage>
</organism>
<dbReference type="PROSITE" id="PS00170">
    <property type="entry name" value="CSA_PPIASE_1"/>
    <property type="match status" value="1"/>
</dbReference>
<dbReference type="GO" id="GO:0006457">
    <property type="term" value="P:protein folding"/>
    <property type="evidence" value="ECO:0007669"/>
    <property type="project" value="InterPro"/>
</dbReference>
<dbReference type="PROSITE" id="PS50072">
    <property type="entry name" value="CSA_PPIASE_2"/>
    <property type="match status" value="1"/>
</dbReference>
<protein>
    <recommendedName>
        <fullName evidence="3">Peptidyl-prolyl cis-trans isomerase</fullName>
        <shortName evidence="3">PPIase</shortName>
        <ecNumber evidence="3">5.2.1.8</ecNumber>
    </recommendedName>
</protein>